<feature type="region of interest" description="Disordered" evidence="1">
    <location>
        <begin position="80"/>
        <end position="106"/>
    </location>
</feature>
<sequence length="125" mass="14983">MVQVTKALKRPFATVQQVWEDYQVGRAINRMSTIVSLDGKEKCYEKCTEYEDYHNKKCKDERPNECEEDYEEECQEECQEKNSSLDKDQCKDKVRAQPARDKDRAARKAAQLKRSWRYFKYHECP</sequence>
<evidence type="ECO:0000313" key="3">
    <source>
        <dbReference type="Proteomes" id="UP000034112"/>
    </source>
</evidence>
<comment type="caution">
    <text evidence="2">The sequence shown here is derived from an EMBL/GenBank/DDBJ whole genome shotgun (WGS) entry which is preliminary data.</text>
</comment>
<organism evidence="2 3">
    <name type="scientific">Trichoderma harzianum</name>
    <name type="common">Hypocrea lixii</name>
    <dbReference type="NCBI Taxonomy" id="5544"/>
    <lineage>
        <taxon>Eukaryota</taxon>
        <taxon>Fungi</taxon>
        <taxon>Dikarya</taxon>
        <taxon>Ascomycota</taxon>
        <taxon>Pezizomycotina</taxon>
        <taxon>Sordariomycetes</taxon>
        <taxon>Hypocreomycetidae</taxon>
        <taxon>Hypocreales</taxon>
        <taxon>Hypocreaceae</taxon>
        <taxon>Trichoderma</taxon>
    </lineage>
</organism>
<dbReference type="Proteomes" id="UP000034112">
    <property type="component" value="Unassembled WGS sequence"/>
</dbReference>
<gene>
    <name evidence="2" type="ORF">THAR02_04284</name>
</gene>
<name>A0A0F9XGC8_TRIHA</name>
<evidence type="ECO:0000256" key="1">
    <source>
        <dbReference type="SAM" id="MobiDB-lite"/>
    </source>
</evidence>
<evidence type="ECO:0000313" key="2">
    <source>
        <dbReference type="EMBL" id="KKP03600.1"/>
    </source>
</evidence>
<dbReference type="AlphaFoldDB" id="A0A0F9XGC8"/>
<protein>
    <submittedName>
        <fullName evidence="2">Uncharacterized protein</fullName>
    </submittedName>
</protein>
<reference evidence="3" key="1">
    <citation type="journal article" date="2015" name="Genome Announc.">
        <title>Draft whole-genome sequence of the biocontrol agent Trichoderma harzianum T6776.</title>
        <authorList>
            <person name="Baroncelli R."/>
            <person name="Piaggeschi G."/>
            <person name="Fiorini L."/>
            <person name="Bertolini E."/>
            <person name="Zapparata A."/>
            <person name="Pe M.E."/>
            <person name="Sarrocco S."/>
            <person name="Vannacci G."/>
        </authorList>
    </citation>
    <scope>NUCLEOTIDE SEQUENCE [LARGE SCALE GENOMIC DNA]</scope>
    <source>
        <strain evidence="3">T6776</strain>
    </source>
</reference>
<accession>A0A0F9XGC8</accession>
<proteinExistence type="predicted"/>
<dbReference type="EMBL" id="JOKZ01000104">
    <property type="protein sequence ID" value="KKP03600.1"/>
    <property type="molecule type" value="Genomic_DNA"/>
</dbReference>